<dbReference type="AlphaFoldDB" id="A0A8J2LM39"/>
<proteinExistence type="predicted"/>
<dbReference type="Proteomes" id="UP000746747">
    <property type="component" value="Unassembled WGS sequence"/>
</dbReference>
<feature type="compositionally biased region" description="Polar residues" evidence="1">
    <location>
        <begin position="163"/>
        <end position="181"/>
    </location>
</feature>
<dbReference type="InterPro" id="IPR045139">
    <property type="entry name" value="Aladin"/>
</dbReference>
<dbReference type="OrthoDB" id="411991at2759"/>
<name>A0A8J2LM39_9BILA</name>
<dbReference type="EMBL" id="CAKAEH010000270">
    <property type="protein sequence ID" value="CAG9530461.1"/>
    <property type="molecule type" value="Genomic_DNA"/>
</dbReference>
<protein>
    <submittedName>
        <fullName evidence="2">Uncharacterized protein</fullName>
    </submittedName>
</protein>
<dbReference type="GO" id="GO:0006913">
    <property type="term" value="P:nucleocytoplasmic transport"/>
    <property type="evidence" value="ECO:0007669"/>
    <property type="project" value="TreeGrafter"/>
</dbReference>
<gene>
    <name evidence="2" type="ORF">CJOHNSTONI_LOCUS953</name>
</gene>
<organism evidence="2 3">
    <name type="scientific">Cercopithifilaria johnstoni</name>
    <dbReference type="NCBI Taxonomy" id="2874296"/>
    <lineage>
        <taxon>Eukaryota</taxon>
        <taxon>Metazoa</taxon>
        <taxon>Ecdysozoa</taxon>
        <taxon>Nematoda</taxon>
        <taxon>Chromadorea</taxon>
        <taxon>Rhabditida</taxon>
        <taxon>Spirurina</taxon>
        <taxon>Spiruromorpha</taxon>
        <taxon>Filarioidea</taxon>
        <taxon>Onchocercidae</taxon>
        <taxon>Cercopithifilaria</taxon>
    </lineage>
</organism>
<sequence length="220" mass="24027">LSYGSEIAVPVYDLSEMILKHVHNGRGDSSSSDSRTCKANGFIRDMRISPDGQRIAVTFIGNPTIVALFVVETMPSFFFAPCGLINGTANFGSATILSFFPKFQYGSLLIVVWSAGKMQYIPLLYGHLANEGLHLNRTKKENLLDEMSAEQLLIQESQLSGKISSRSSDQMQGTVLSSSCNHSRENANKNSGAKSNVDVELFSSMGLYDLLTLKSAQKES</sequence>
<comment type="caution">
    <text evidence="2">The sequence shown here is derived from an EMBL/GenBank/DDBJ whole genome shotgun (WGS) entry which is preliminary data.</text>
</comment>
<reference evidence="2" key="1">
    <citation type="submission" date="2021-09" db="EMBL/GenBank/DDBJ databases">
        <authorList>
            <consortium name="Pathogen Informatics"/>
        </authorList>
    </citation>
    <scope>NUCLEOTIDE SEQUENCE</scope>
</reference>
<feature type="non-terminal residue" evidence="2">
    <location>
        <position position="220"/>
    </location>
</feature>
<feature type="region of interest" description="Disordered" evidence="1">
    <location>
        <begin position="163"/>
        <end position="192"/>
    </location>
</feature>
<accession>A0A8J2LM39</accession>
<evidence type="ECO:0000313" key="3">
    <source>
        <dbReference type="Proteomes" id="UP000746747"/>
    </source>
</evidence>
<dbReference type="PANTHER" id="PTHR14494:SF0">
    <property type="entry name" value="ALADIN"/>
    <property type="match status" value="1"/>
</dbReference>
<dbReference type="GO" id="GO:0005643">
    <property type="term" value="C:nuclear pore"/>
    <property type="evidence" value="ECO:0007669"/>
    <property type="project" value="TreeGrafter"/>
</dbReference>
<evidence type="ECO:0000313" key="2">
    <source>
        <dbReference type="EMBL" id="CAG9530461.1"/>
    </source>
</evidence>
<dbReference type="PANTHER" id="PTHR14494">
    <property type="entry name" value="ALADIN/ADRACALIN/AAAS"/>
    <property type="match status" value="1"/>
</dbReference>
<keyword evidence="3" id="KW-1185">Reference proteome</keyword>
<evidence type="ECO:0000256" key="1">
    <source>
        <dbReference type="SAM" id="MobiDB-lite"/>
    </source>
</evidence>